<evidence type="ECO:0000313" key="7">
    <source>
        <dbReference type="EMBL" id="TVZ04015.1"/>
    </source>
</evidence>
<evidence type="ECO:0000256" key="5">
    <source>
        <dbReference type="SAM" id="Coils"/>
    </source>
</evidence>
<sequence>MHLRTERDKDVAKRLVSRTQMRRAAIVGAVLAAASGVAVYTGAAGAGAAPAPTISSVQAEVNSLQGKVDTIGQRYDAAEQQLTAAKTRLGQISKQYDRAEAQYKRASATLAAVAVAAYENSNSTSVIGLLTSGNPDAVLSQASLLLQVEGTHNQEATQFLTLAGELSTIKAQRQHTEEGVAQVEQQIVTQKAALTKLLDKQKTVLTSLQNAAAAAQVQANTVGGGGSNNSTATTTTTTYTGPTATQAEKAVAFAYAQIGKPYVWGATGPSAYDCSGLVQAAWGAAGVSIPRTTYDMWAALPHIPLSDLQVGDLIEYSGESHVAIYVGNGYIIDAPHTGAVVEKISESTSWYSGSADGALRP</sequence>
<evidence type="ECO:0000313" key="8">
    <source>
        <dbReference type="Proteomes" id="UP000460272"/>
    </source>
</evidence>
<dbReference type="InterPro" id="IPR000064">
    <property type="entry name" value="NLP_P60_dom"/>
</dbReference>
<keyword evidence="3" id="KW-0378">Hydrolase</keyword>
<dbReference type="EMBL" id="RPFW01000003">
    <property type="protein sequence ID" value="TVZ04015.1"/>
    <property type="molecule type" value="Genomic_DNA"/>
</dbReference>
<dbReference type="Proteomes" id="UP000460272">
    <property type="component" value="Unassembled WGS sequence"/>
</dbReference>
<dbReference type="PROSITE" id="PS51935">
    <property type="entry name" value="NLPC_P60"/>
    <property type="match status" value="1"/>
</dbReference>
<proteinExistence type="inferred from homology"/>
<keyword evidence="5" id="KW-0175">Coiled coil</keyword>
<evidence type="ECO:0000256" key="3">
    <source>
        <dbReference type="ARBA" id="ARBA00022801"/>
    </source>
</evidence>
<gene>
    <name evidence="7" type="ORF">EAS64_16465</name>
</gene>
<evidence type="ECO:0000256" key="1">
    <source>
        <dbReference type="ARBA" id="ARBA00007074"/>
    </source>
</evidence>
<comment type="caution">
    <text evidence="7">The sequence shown here is derived from an EMBL/GenBank/DDBJ whole genome shotgun (WGS) entry which is preliminary data.</text>
</comment>
<dbReference type="RefSeq" id="WP_145853885.1">
    <property type="nucleotide sequence ID" value="NZ_RPFW01000003.1"/>
</dbReference>
<dbReference type="GO" id="GO:0008234">
    <property type="term" value="F:cysteine-type peptidase activity"/>
    <property type="evidence" value="ECO:0007669"/>
    <property type="project" value="UniProtKB-KW"/>
</dbReference>
<keyword evidence="4" id="KW-0788">Thiol protease</keyword>
<dbReference type="Gene3D" id="1.20.5.340">
    <property type="match status" value="1"/>
</dbReference>
<dbReference type="OrthoDB" id="3209655at2"/>
<evidence type="ECO:0000256" key="2">
    <source>
        <dbReference type="ARBA" id="ARBA00022670"/>
    </source>
</evidence>
<dbReference type="InterPro" id="IPR051794">
    <property type="entry name" value="PG_Endopeptidase_C40"/>
</dbReference>
<keyword evidence="8" id="KW-1185">Reference proteome</keyword>
<dbReference type="Gene3D" id="3.90.1720.10">
    <property type="entry name" value="endopeptidase domain like (from Nostoc punctiforme)"/>
    <property type="match status" value="1"/>
</dbReference>
<evidence type="ECO:0000256" key="4">
    <source>
        <dbReference type="ARBA" id="ARBA00022807"/>
    </source>
</evidence>
<feature type="domain" description="NlpC/P60" evidence="6">
    <location>
        <begin position="244"/>
        <end position="361"/>
    </location>
</feature>
<reference evidence="7 8" key="1">
    <citation type="submission" date="2018-11" db="EMBL/GenBank/DDBJ databases">
        <title>Trebonia kvetii gen.nov., sp.nov., a novel acidophilic actinobacterium, and proposal of the new actinobacterial family Treboniaceae fam. nov.</title>
        <authorList>
            <person name="Rapoport D."/>
            <person name="Sagova-Mareckova M."/>
            <person name="Sedlacek I."/>
            <person name="Provaznik J."/>
            <person name="Kralova S."/>
            <person name="Pavlinic D."/>
            <person name="Benes V."/>
            <person name="Kopecky J."/>
        </authorList>
    </citation>
    <scope>NUCLEOTIDE SEQUENCE [LARGE SCALE GENOMIC DNA]</scope>
    <source>
        <strain evidence="7 8">15Tr583</strain>
    </source>
</reference>
<organism evidence="7 8">
    <name type="scientific">Trebonia kvetii</name>
    <dbReference type="NCBI Taxonomy" id="2480626"/>
    <lineage>
        <taxon>Bacteria</taxon>
        <taxon>Bacillati</taxon>
        <taxon>Actinomycetota</taxon>
        <taxon>Actinomycetes</taxon>
        <taxon>Streptosporangiales</taxon>
        <taxon>Treboniaceae</taxon>
        <taxon>Trebonia</taxon>
    </lineage>
</organism>
<dbReference type="SUPFAM" id="SSF54001">
    <property type="entry name" value="Cysteine proteinases"/>
    <property type="match status" value="1"/>
</dbReference>
<evidence type="ECO:0000259" key="6">
    <source>
        <dbReference type="PROSITE" id="PS51935"/>
    </source>
</evidence>
<dbReference type="PANTHER" id="PTHR47359">
    <property type="entry name" value="PEPTIDOGLYCAN DL-ENDOPEPTIDASE CWLO"/>
    <property type="match status" value="1"/>
</dbReference>
<dbReference type="Pfam" id="PF00877">
    <property type="entry name" value="NLPC_P60"/>
    <property type="match status" value="1"/>
</dbReference>
<protein>
    <recommendedName>
        <fullName evidence="6">NlpC/P60 domain-containing protein</fullName>
    </recommendedName>
</protein>
<dbReference type="AlphaFoldDB" id="A0A6P2C0K7"/>
<dbReference type="GO" id="GO:0006508">
    <property type="term" value="P:proteolysis"/>
    <property type="evidence" value="ECO:0007669"/>
    <property type="project" value="UniProtKB-KW"/>
</dbReference>
<accession>A0A6P2C0K7</accession>
<feature type="coiled-coil region" evidence="5">
    <location>
        <begin position="61"/>
        <end position="109"/>
    </location>
</feature>
<name>A0A6P2C0K7_9ACTN</name>
<comment type="similarity">
    <text evidence="1">Belongs to the peptidase C40 family.</text>
</comment>
<dbReference type="InterPro" id="IPR038765">
    <property type="entry name" value="Papain-like_cys_pep_sf"/>
</dbReference>
<dbReference type="PANTHER" id="PTHR47359:SF3">
    <property type="entry name" value="NLP_P60 DOMAIN-CONTAINING PROTEIN-RELATED"/>
    <property type="match status" value="1"/>
</dbReference>
<keyword evidence="2" id="KW-0645">Protease</keyword>